<sequence length="122" mass="13477">MADPVTIPTCMVCTIKAHGGDRFPEPLPDHVWMCPQHWNIYLALALGPMDLHLPTRVSVIAEPDTTTTNEDLIAEVRAHSKYLEDGTGLHYEAKMLTRLADALEAAAIRTAEPDTSEIDARE</sequence>
<evidence type="ECO:0000313" key="1">
    <source>
        <dbReference type="EMBL" id="MFB9641492.1"/>
    </source>
</evidence>
<name>A0ABV5SMU3_9MICO</name>
<dbReference type="RefSeq" id="WP_157423087.1">
    <property type="nucleotide sequence ID" value="NZ_BAAANI010000006.1"/>
</dbReference>
<protein>
    <submittedName>
        <fullName evidence="1">Uncharacterized protein</fullName>
    </submittedName>
</protein>
<organism evidence="1 2">
    <name type="scientific">Agromyces lapidis</name>
    <dbReference type="NCBI Taxonomy" id="279574"/>
    <lineage>
        <taxon>Bacteria</taxon>
        <taxon>Bacillati</taxon>
        <taxon>Actinomycetota</taxon>
        <taxon>Actinomycetes</taxon>
        <taxon>Micrococcales</taxon>
        <taxon>Microbacteriaceae</taxon>
        <taxon>Agromyces</taxon>
    </lineage>
</organism>
<comment type="caution">
    <text evidence="1">The sequence shown here is derived from an EMBL/GenBank/DDBJ whole genome shotgun (WGS) entry which is preliminary data.</text>
</comment>
<evidence type="ECO:0000313" key="2">
    <source>
        <dbReference type="Proteomes" id="UP001589667"/>
    </source>
</evidence>
<reference evidence="1 2" key="1">
    <citation type="submission" date="2024-09" db="EMBL/GenBank/DDBJ databases">
        <authorList>
            <person name="Sun Q."/>
            <person name="Mori K."/>
        </authorList>
    </citation>
    <scope>NUCLEOTIDE SEQUENCE [LARGE SCALE GENOMIC DNA]</scope>
    <source>
        <strain evidence="1 2">JCM 14321</strain>
    </source>
</reference>
<proteinExistence type="predicted"/>
<accession>A0ABV5SMU3</accession>
<gene>
    <name evidence="1" type="ORF">ACFFQV_04210</name>
</gene>
<keyword evidence="2" id="KW-1185">Reference proteome</keyword>
<dbReference type="Proteomes" id="UP001589667">
    <property type="component" value="Unassembled WGS sequence"/>
</dbReference>
<dbReference type="EMBL" id="JBHMBL010000001">
    <property type="protein sequence ID" value="MFB9641492.1"/>
    <property type="molecule type" value="Genomic_DNA"/>
</dbReference>